<evidence type="ECO:0000259" key="1">
    <source>
        <dbReference type="Pfam" id="PF20663"/>
    </source>
</evidence>
<organism evidence="2 3">
    <name type="scientific">Trametes cubensis</name>
    <dbReference type="NCBI Taxonomy" id="1111947"/>
    <lineage>
        <taxon>Eukaryota</taxon>
        <taxon>Fungi</taxon>
        <taxon>Dikarya</taxon>
        <taxon>Basidiomycota</taxon>
        <taxon>Agaricomycotina</taxon>
        <taxon>Agaricomycetes</taxon>
        <taxon>Polyporales</taxon>
        <taxon>Polyporaceae</taxon>
        <taxon>Trametes</taxon>
    </lineage>
</organism>
<evidence type="ECO:0000313" key="3">
    <source>
        <dbReference type="Proteomes" id="UP001215151"/>
    </source>
</evidence>
<proteinExistence type="predicted"/>
<sequence>MTTTTTTTGTANPRQLATLPDILARLSVIQSDEAGLSAALAGLLSAHEPIATSLGSLKQLGPQVDLLTRETRLLDLTVAATARTAQDVGGRVQSLDEEMRRVRDASERVSQVIELKVHYLLKSSQIHHLPQGIRLVFSRGTSQRD</sequence>
<dbReference type="Pfam" id="PF20663">
    <property type="entry name" value="COG4_N"/>
    <property type="match status" value="1"/>
</dbReference>
<gene>
    <name evidence="2" type="ORF">ONZ51_g13384</name>
</gene>
<dbReference type="PANTHER" id="PTHR24016:SF0">
    <property type="entry name" value="CONSERVED OLIGOMERIC GOLGI COMPLEX SUBUNIT 4"/>
    <property type="match status" value="1"/>
</dbReference>
<evidence type="ECO:0000313" key="2">
    <source>
        <dbReference type="EMBL" id="KAJ8453818.1"/>
    </source>
</evidence>
<dbReference type="Proteomes" id="UP001215151">
    <property type="component" value="Unassembled WGS sequence"/>
</dbReference>
<dbReference type="PANTHER" id="PTHR24016">
    <property type="entry name" value="CONSERVED OLIGOMERIC GOLGI COMPLEX SUBUNIT 4"/>
    <property type="match status" value="1"/>
</dbReference>
<dbReference type="EMBL" id="JAPEVG010001150">
    <property type="protein sequence ID" value="KAJ8453818.1"/>
    <property type="molecule type" value="Genomic_DNA"/>
</dbReference>
<dbReference type="InterPro" id="IPR048680">
    <property type="entry name" value="COG4_N"/>
</dbReference>
<dbReference type="InterPro" id="IPR048682">
    <property type="entry name" value="COG4"/>
</dbReference>
<protein>
    <recommendedName>
        <fullName evidence="1">Conserved oligomeric Golgi complex subunit 4 N-terminal domain-containing protein</fullName>
    </recommendedName>
</protein>
<dbReference type="AlphaFoldDB" id="A0AAD7X364"/>
<reference evidence="2" key="1">
    <citation type="submission" date="2022-11" db="EMBL/GenBank/DDBJ databases">
        <title>Genome Sequence of Cubamyces cubensis.</title>
        <authorList>
            <person name="Buettner E."/>
        </authorList>
    </citation>
    <scope>NUCLEOTIDE SEQUENCE</scope>
    <source>
        <strain evidence="2">MPL-01</strain>
    </source>
</reference>
<name>A0AAD7X364_9APHY</name>
<comment type="caution">
    <text evidence="2">The sequence shown here is derived from an EMBL/GenBank/DDBJ whole genome shotgun (WGS) entry which is preliminary data.</text>
</comment>
<feature type="domain" description="Conserved oligomeric Golgi complex subunit 4 N-terminal" evidence="1">
    <location>
        <begin position="55"/>
        <end position="117"/>
    </location>
</feature>
<keyword evidence="3" id="KW-1185">Reference proteome</keyword>
<accession>A0AAD7X364</accession>